<dbReference type="Proteomes" id="UP000029964">
    <property type="component" value="Unassembled WGS sequence"/>
</dbReference>
<evidence type="ECO:0000256" key="2">
    <source>
        <dbReference type="SAM" id="MobiDB-lite"/>
    </source>
</evidence>
<evidence type="ECO:0000313" key="4">
    <source>
        <dbReference type="Proteomes" id="UP000029964"/>
    </source>
</evidence>
<keyword evidence="1" id="KW-0175">Coiled coil</keyword>
<gene>
    <name evidence="3" type="ORF">ACRE_050620</name>
</gene>
<dbReference type="STRING" id="857340.A0A086T4A6"/>
<comment type="caution">
    <text evidence="3">The sequence shown here is derived from an EMBL/GenBank/DDBJ whole genome shotgun (WGS) entry which is preliminary data.</text>
</comment>
<keyword evidence="4" id="KW-1185">Reference proteome</keyword>
<feature type="compositionally biased region" description="Polar residues" evidence="2">
    <location>
        <begin position="147"/>
        <end position="161"/>
    </location>
</feature>
<evidence type="ECO:0000256" key="1">
    <source>
        <dbReference type="SAM" id="Coils"/>
    </source>
</evidence>
<feature type="compositionally biased region" description="Polar residues" evidence="2">
    <location>
        <begin position="279"/>
        <end position="288"/>
    </location>
</feature>
<organism evidence="3 4">
    <name type="scientific">Hapsidospora chrysogenum (strain ATCC 11550 / CBS 779.69 / DSM 880 / IAM 14645 / JCM 23072 / IMI 49137)</name>
    <name type="common">Acremonium chrysogenum</name>
    <dbReference type="NCBI Taxonomy" id="857340"/>
    <lineage>
        <taxon>Eukaryota</taxon>
        <taxon>Fungi</taxon>
        <taxon>Dikarya</taxon>
        <taxon>Ascomycota</taxon>
        <taxon>Pezizomycotina</taxon>
        <taxon>Sordariomycetes</taxon>
        <taxon>Hypocreomycetidae</taxon>
        <taxon>Hypocreales</taxon>
        <taxon>Bionectriaceae</taxon>
        <taxon>Hapsidospora</taxon>
    </lineage>
</organism>
<feature type="compositionally biased region" description="Gly residues" evidence="2">
    <location>
        <begin position="223"/>
        <end position="233"/>
    </location>
</feature>
<dbReference type="HOGENOM" id="CLU_042308_0_0_1"/>
<dbReference type="EMBL" id="JPKY01000053">
    <property type="protein sequence ID" value="KFH44188.1"/>
    <property type="molecule type" value="Genomic_DNA"/>
</dbReference>
<reference evidence="4" key="1">
    <citation type="journal article" date="2014" name="Genome Announc.">
        <title>Genome sequence and annotation of Acremonium chrysogenum, producer of the beta-lactam antibiotic cephalosporin C.</title>
        <authorList>
            <person name="Terfehr D."/>
            <person name="Dahlmann T.A."/>
            <person name="Specht T."/>
            <person name="Zadra I."/>
            <person name="Kuernsteiner H."/>
            <person name="Kueck U."/>
        </authorList>
    </citation>
    <scope>NUCLEOTIDE SEQUENCE [LARGE SCALE GENOMIC DNA]</scope>
    <source>
        <strain evidence="4">ATCC 11550 / CBS 779.69 / DSM 880 / IAM 14645 / JCM 23072 / IMI 49137</strain>
    </source>
</reference>
<dbReference type="AlphaFoldDB" id="A0A086T4A6"/>
<protein>
    <submittedName>
        <fullName evidence="3">Uncharacterized protein</fullName>
    </submittedName>
</protein>
<feature type="region of interest" description="Disordered" evidence="2">
    <location>
        <begin position="81"/>
        <end position="291"/>
    </location>
</feature>
<name>A0A086T4A6_HAPC1</name>
<evidence type="ECO:0000313" key="3">
    <source>
        <dbReference type="EMBL" id="KFH44188.1"/>
    </source>
</evidence>
<feature type="coiled-coil region" evidence="1">
    <location>
        <begin position="51"/>
        <end position="78"/>
    </location>
</feature>
<dbReference type="OrthoDB" id="5409998at2759"/>
<sequence>MASLDAKDPLDVLQDMYDDALIKTAKALRELRLRAEDPNRPQVRYDVPGTVQTFQSALDDMENEILRAKSVMERDLARLHASKTPSAQPAPVEAQSKPPHVIDLGSSPAEDNAHVSNDAIAGHGTESKPVAPFPDMGPDASAPVPSDQGSGATSETPQAATQGDAKAEGQTSTPAPPAPADQGTASSKANDVGPGEGQAATTEPPNAELTFTDMEFTLAPPAEGGGDQGGGSGAQDQSFDLANFAPTDMANDSISLENLLPQAPAEQTNGGPPPVPDTATENQGQANDGSAFDGLNMDTMDFGAADGTDFDFSMGDGNSFDDLMNSHEQNFDTTMEHGQFDAEFFGLKKPE</sequence>
<accession>A0A086T4A6</accession>
<proteinExistence type="predicted"/>